<dbReference type="Pfam" id="PF03432">
    <property type="entry name" value="Relaxase"/>
    <property type="match status" value="1"/>
</dbReference>
<dbReference type="Proteomes" id="UP001549257">
    <property type="component" value="Unassembled WGS sequence"/>
</dbReference>
<name>A0ABV2QKJ4_9MICO</name>
<evidence type="ECO:0000313" key="4">
    <source>
        <dbReference type="Proteomes" id="UP001549257"/>
    </source>
</evidence>
<dbReference type="InterPro" id="IPR005094">
    <property type="entry name" value="Endonuclease_MobA/VirD2"/>
</dbReference>
<gene>
    <name evidence="3" type="ORF">ABIE21_001063</name>
</gene>
<dbReference type="RefSeq" id="WP_354023740.1">
    <property type="nucleotide sequence ID" value="NZ_JBEPSJ010000001.1"/>
</dbReference>
<feature type="region of interest" description="Disordered" evidence="1">
    <location>
        <begin position="318"/>
        <end position="362"/>
    </location>
</feature>
<organism evidence="3 4">
    <name type="scientific">Conyzicola nivalis</name>
    <dbReference type="NCBI Taxonomy" id="1477021"/>
    <lineage>
        <taxon>Bacteria</taxon>
        <taxon>Bacillati</taxon>
        <taxon>Actinomycetota</taxon>
        <taxon>Actinomycetes</taxon>
        <taxon>Micrococcales</taxon>
        <taxon>Microbacteriaceae</taxon>
        <taxon>Conyzicola</taxon>
    </lineage>
</organism>
<evidence type="ECO:0000259" key="2">
    <source>
        <dbReference type="Pfam" id="PF03432"/>
    </source>
</evidence>
<accession>A0ABV2QKJ4</accession>
<evidence type="ECO:0000313" key="3">
    <source>
        <dbReference type="EMBL" id="MET4581573.1"/>
    </source>
</evidence>
<feature type="domain" description="MobA/VirD2-like nuclease" evidence="2">
    <location>
        <begin position="59"/>
        <end position="160"/>
    </location>
</feature>
<feature type="compositionally biased region" description="Basic and acidic residues" evidence="1">
    <location>
        <begin position="333"/>
        <end position="362"/>
    </location>
</feature>
<sequence length="457" mass="50496">MSITDVKADYDIRASAEYLVLGVGTKRKGHLASGTNRLVPGFYCDAPGINEFVALGNDLAKQHGRKVKAQSYVLSFSPDEFDASKPADLQRVGDAGFLLAKKMHPNSPCLVVVHADGKGRAAHAHIKVLNHDNATGKALRAYRVHWQVKRANDELMRDLGMNVLQAKPKPPADSWVSRRPDLPQFERSLGDICAEAKDAALASIRATPTPTMDVFTAQFGLACRARGVELVVDEFKVKSDKRRGSRLDDVSKGFTFKMRDEYSPKRRMRRRKASALSSEFTYDKLAATLAERESSPRQTSFAPIAPVHKPRVLRLVDPSPSLNKFEPKTSTLQRDDHPAAVRDSHANPILARDEAPHAPRLTKDADSAILLTHTRSQEVGTIGSFETPRPVNDIADRLVSVNERNRRLGVPLVSREHVEAREATSPALRKRKLEHPELFGDSLSTGKLHEAQDGLAD</sequence>
<reference evidence="3 4" key="1">
    <citation type="submission" date="2024-06" db="EMBL/GenBank/DDBJ databases">
        <title>Sorghum-associated microbial communities from plants grown in Nebraska, USA.</title>
        <authorList>
            <person name="Schachtman D."/>
        </authorList>
    </citation>
    <scope>NUCLEOTIDE SEQUENCE [LARGE SCALE GENOMIC DNA]</scope>
    <source>
        <strain evidence="3 4">2857</strain>
    </source>
</reference>
<dbReference type="EMBL" id="JBEPSJ010000001">
    <property type="protein sequence ID" value="MET4581573.1"/>
    <property type="molecule type" value="Genomic_DNA"/>
</dbReference>
<keyword evidence="4" id="KW-1185">Reference proteome</keyword>
<evidence type="ECO:0000256" key="1">
    <source>
        <dbReference type="SAM" id="MobiDB-lite"/>
    </source>
</evidence>
<protein>
    <recommendedName>
        <fullName evidence="2">MobA/VirD2-like nuclease domain-containing protein</fullName>
    </recommendedName>
</protein>
<feature type="compositionally biased region" description="Basic and acidic residues" evidence="1">
    <location>
        <begin position="447"/>
        <end position="457"/>
    </location>
</feature>
<proteinExistence type="predicted"/>
<comment type="caution">
    <text evidence="3">The sequence shown here is derived from an EMBL/GenBank/DDBJ whole genome shotgun (WGS) entry which is preliminary data.</text>
</comment>
<feature type="region of interest" description="Disordered" evidence="1">
    <location>
        <begin position="416"/>
        <end position="457"/>
    </location>
</feature>